<dbReference type="EMBL" id="ASPP01040049">
    <property type="protein sequence ID" value="ETO00781.1"/>
    <property type="molecule type" value="Genomic_DNA"/>
</dbReference>
<feature type="compositionally biased region" description="Acidic residues" evidence="1">
    <location>
        <begin position="223"/>
        <end position="232"/>
    </location>
</feature>
<gene>
    <name evidence="2" type="ORF">RFI_36659</name>
</gene>
<accession>X6LHC9</accession>
<proteinExistence type="predicted"/>
<dbReference type="AlphaFoldDB" id="X6LHC9"/>
<sequence>MTLTQFGERVVCDTRIKTPTIKKIEMRIKRRKDCVGFALYPWESAKSPLTDVDYLPISRVSIENAGKKCGNFKHANSVNAETEHLCRNWPCVRAYNSRLWILIREYSNGSNHEEEEQQRTHLIMKNGTLSHRIENPKSVEWTHDVIDARMSKPTIIQGQSVSLIAMAIADEFVFRRHQLYDAIETVEKTIISHKMETILTLQYRKDSSDWLGRRNGRQHYKDEEDDDKEEEKESSKAIPSLDMF</sequence>
<evidence type="ECO:0000313" key="2">
    <source>
        <dbReference type="EMBL" id="ETO00781.1"/>
    </source>
</evidence>
<comment type="caution">
    <text evidence="2">The sequence shown here is derived from an EMBL/GenBank/DDBJ whole genome shotgun (WGS) entry which is preliminary data.</text>
</comment>
<evidence type="ECO:0000313" key="3">
    <source>
        <dbReference type="Proteomes" id="UP000023152"/>
    </source>
</evidence>
<organism evidence="2 3">
    <name type="scientific">Reticulomyxa filosa</name>
    <dbReference type="NCBI Taxonomy" id="46433"/>
    <lineage>
        <taxon>Eukaryota</taxon>
        <taxon>Sar</taxon>
        <taxon>Rhizaria</taxon>
        <taxon>Retaria</taxon>
        <taxon>Foraminifera</taxon>
        <taxon>Monothalamids</taxon>
        <taxon>Reticulomyxidae</taxon>
        <taxon>Reticulomyxa</taxon>
    </lineage>
</organism>
<reference evidence="2 3" key="1">
    <citation type="journal article" date="2013" name="Curr. Biol.">
        <title>The Genome of the Foraminiferan Reticulomyxa filosa.</title>
        <authorList>
            <person name="Glockner G."/>
            <person name="Hulsmann N."/>
            <person name="Schleicher M."/>
            <person name="Noegel A.A."/>
            <person name="Eichinger L."/>
            <person name="Gallinger C."/>
            <person name="Pawlowski J."/>
            <person name="Sierra R."/>
            <person name="Euteneuer U."/>
            <person name="Pillet L."/>
            <person name="Moustafa A."/>
            <person name="Platzer M."/>
            <person name="Groth M."/>
            <person name="Szafranski K."/>
            <person name="Schliwa M."/>
        </authorList>
    </citation>
    <scope>NUCLEOTIDE SEQUENCE [LARGE SCALE GENOMIC DNA]</scope>
</reference>
<dbReference type="Proteomes" id="UP000023152">
    <property type="component" value="Unassembled WGS sequence"/>
</dbReference>
<protein>
    <submittedName>
        <fullName evidence="2">Uncharacterized protein</fullName>
    </submittedName>
</protein>
<evidence type="ECO:0000256" key="1">
    <source>
        <dbReference type="SAM" id="MobiDB-lite"/>
    </source>
</evidence>
<name>X6LHC9_RETFI</name>
<keyword evidence="3" id="KW-1185">Reference proteome</keyword>
<feature type="region of interest" description="Disordered" evidence="1">
    <location>
        <begin position="210"/>
        <end position="244"/>
    </location>
</feature>